<feature type="domain" description="KIB1-4 beta-propeller" evidence="2">
    <location>
        <begin position="122"/>
        <end position="373"/>
    </location>
</feature>
<keyword evidence="4" id="KW-1185">Reference proteome</keyword>
<dbReference type="InterPro" id="IPR005174">
    <property type="entry name" value="KIB1-4_b-propeller"/>
</dbReference>
<dbReference type="Proteomes" id="UP001237642">
    <property type="component" value="Unassembled WGS sequence"/>
</dbReference>
<dbReference type="PANTHER" id="PTHR33110:SF134">
    <property type="entry name" value="OS09G0565350 PROTEIN"/>
    <property type="match status" value="1"/>
</dbReference>
<feature type="domain" description="F-box" evidence="1">
    <location>
        <begin position="39"/>
        <end position="72"/>
    </location>
</feature>
<gene>
    <name evidence="3" type="ORF">POM88_033965</name>
</gene>
<evidence type="ECO:0008006" key="5">
    <source>
        <dbReference type="Google" id="ProtNLM"/>
    </source>
</evidence>
<dbReference type="InterPro" id="IPR001810">
    <property type="entry name" value="F-box_dom"/>
</dbReference>
<dbReference type="PANTHER" id="PTHR33110">
    <property type="entry name" value="F-BOX/KELCH-REPEAT PROTEIN-RELATED"/>
    <property type="match status" value="1"/>
</dbReference>
<evidence type="ECO:0000313" key="4">
    <source>
        <dbReference type="Proteomes" id="UP001237642"/>
    </source>
</evidence>
<name>A0AAD8HKD8_9APIA</name>
<proteinExistence type="predicted"/>
<evidence type="ECO:0000259" key="2">
    <source>
        <dbReference type="Pfam" id="PF03478"/>
    </source>
</evidence>
<dbReference type="EMBL" id="JAUIZM010000008">
    <property type="protein sequence ID" value="KAK1367873.1"/>
    <property type="molecule type" value="Genomic_DNA"/>
</dbReference>
<sequence length="428" mass="49691">MFSGKILVKKFHGFSRKVVRYGRKASPVKKNKVNAKVLWSELDENLLGEIMSRLGLTDQARFHAVCKRWHSIRPVTMYKSLPWFVSFEKHPSLWSHSIKCCLYEPYSSPRSRISTYKISLSKFSVPYSLPTIFTVESKNNWLFTSVCQRNWFGPSFHKYFFVFSPFTRTVIQLPKLDYQLPLSSSFMHTFSTNPDSPDCVFFISNTCDEPEFVVLTCCQGDKEWTLKKFNNSVPGLCLAEYIYGTFFVVSPSGQLVSYNIMNGGFEIEKLNRDEDLDQLFDSQMDFFMFELNGELMIMYIGFRFDHVRRDNTTFPGIPCIKKFDWPTKAWIPIRSLGDQTLFVGYRILSVVKVGMEQARNMGVLSNAIYYYFDLGCIIYSFENGVLVQFKYNPASKNTVESGDILQDHCDSAIRDKNHLYFFLEPPVI</sequence>
<reference evidence="3" key="2">
    <citation type="submission" date="2023-05" db="EMBL/GenBank/DDBJ databases">
        <authorList>
            <person name="Schelkunov M.I."/>
        </authorList>
    </citation>
    <scope>NUCLEOTIDE SEQUENCE</scope>
    <source>
        <strain evidence="3">Hsosn_3</strain>
        <tissue evidence="3">Leaf</tissue>
    </source>
</reference>
<protein>
    <recommendedName>
        <fullName evidence="5">F-box domain-containing protein</fullName>
    </recommendedName>
</protein>
<dbReference type="AlphaFoldDB" id="A0AAD8HKD8"/>
<dbReference type="Pfam" id="PF03478">
    <property type="entry name" value="Beta-prop_KIB1-4"/>
    <property type="match status" value="1"/>
</dbReference>
<comment type="caution">
    <text evidence="3">The sequence shown here is derived from an EMBL/GenBank/DDBJ whole genome shotgun (WGS) entry which is preliminary data.</text>
</comment>
<dbReference type="InterPro" id="IPR036047">
    <property type="entry name" value="F-box-like_dom_sf"/>
</dbReference>
<organism evidence="3 4">
    <name type="scientific">Heracleum sosnowskyi</name>
    <dbReference type="NCBI Taxonomy" id="360622"/>
    <lineage>
        <taxon>Eukaryota</taxon>
        <taxon>Viridiplantae</taxon>
        <taxon>Streptophyta</taxon>
        <taxon>Embryophyta</taxon>
        <taxon>Tracheophyta</taxon>
        <taxon>Spermatophyta</taxon>
        <taxon>Magnoliopsida</taxon>
        <taxon>eudicotyledons</taxon>
        <taxon>Gunneridae</taxon>
        <taxon>Pentapetalae</taxon>
        <taxon>asterids</taxon>
        <taxon>campanulids</taxon>
        <taxon>Apiales</taxon>
        <taxon>Apiaceae</taxon>
        <taxon>Apioideae</taxon>
        <taxon>apioid superclade</taxon>
        <taxon>Tordylieae</taxon>
        <taxon>Tordyliinae</taxon>
        <taxon>Heracleum</taxon>
    </lineage>
</organism>
<dbReference type="Gene3D" id="1.20.1280.50">
    <property type="match status" value="1"/>
</dbReference>
<dbReference type="Pfam" id="PF00646">
    <property type="entry name" value="F-box"/>
    <property type="match status" value="1"/>
</dbReference>
<evidence type="ECO:0000313" key="3">
    <source>
        <dbReference type="EMBL" id="KAK1367873.1"/>
    </source>
</evidence>
<evidence type="ECO:0000259" key="1">
    <source>
        <dbReference type="Pfam" id="PF00646"/>
    </source>
</evidence>
<reference evidence="3" key="1">
    <citation type="submission" date="2023-02" db="EMBL/GenBank/DDBJ databases">
        <title>Genome of toxic invasive species Heracleum sosnowskyi carries increased number of genes despite the absence of recent whole-genome duplications.</title>
        <authorList>
            <person name="Schelkunov M."/>
            <person name="Shtratnikova V."/>
            <person name="Makarenko M."/>
            <person name="Klepikova A."/>
            <person name="Omelchenko D."/>
            <person name="Novikova G."/>
            <person name="Obukhova E."/>
            <person name="Bogdanov V."/>
            <person name="Penin A."/>
            <person name="Logacheva M."/>
        </authorList>
    </citation>
    <scope>NUCLEOTIDE SEQUENCE</scope>
    <source>
        <strain evidence="3">Hsosn_3</strain>
        <tissue evidence="3">Leaf</tissue>
    </source>
</reference>
<dbReference type="SUPFAM" id="SSF81383">
    <property type="entry name" value="F-box domain"/>
    <property type="match status" value="1"/>
</dbReference>
<accession>A0AAD8HKD8</accession>